<protein>
    <recommendedName>
        <fullName evidence="3">Transposase</fullName>
    </recommendedName>
</protein>
<gene>
    <name evidence="1" type="ORF">SAMN04487779_1001443</name>
</gene>
<evidence type="ECO:0008006" key="3">
    <source>
        <dbReference type="Google" id="ProtNLM"/>
    </source>
</evidence>
<reference evidence="1 2" key="1">
    <citation type="submission" date="2016-10" db="EMBL/GenBank/DDBJ databases">
        <authorList>
            <person name="de Groot N.N."/>
        </authorList>
    </citation>
    <scope>NUCLEOTIDE SEQUENCE [LARGE SCALE GENOMIC DNA]</scope>
    <source>
        <strain evidence="1 2">CPCC 100156</strain>
    </source>
</reference>
<name>A0A1G6K9W7_9PROT</name>
<dbReference type="STRING" id="938405.SAMN02927895_00633"/>
<dbReference type="Proteomes" id="UP000198925">
    <property type="component" value="Unassembled WGS sequence"/>
</dbReference>
<organism evidence="1 2">
    <name type="scientific">Belnapia rosea</name>
    <dbReference type="NCBI Taxonomy" id="938405"/>
    <lineage>
        <taxon>Bacteria</taxon>
        <taxon>Pseudomonadati</taxon>
        <taxon>Pseudomonadota</taxon>
        <taxon>Alphaproteobacteria</taxon>
        <taxon>Acetobacterales</taxon>
        <taxon>Roseomonadaceae</taxon>
        <taxon>Belnapia</taxon>
    </lineage>
</organism>
<accession>A0A1G6K9W7</accession>
<proteinExistence type="predicted"/>
<evidence type="ECO:0000313" key="1">
    <source>
        <dbReference type="EMBL" id="SDC27859.1"/>
    </source>
</evidence>
<keyword evidence="2" id="KW-1185">Reference proteome</keyword>
<dbReference type="EMBL" id="FMZX01000001">
    <property type="protein sequence ID" value="SDC27859.1"/>
    <property type="molecule type" value="Genomic_DNA"/>
</dbReference>
<dbReference type="AlphaFoldDB" id="A0A1G6K9W7"/>
<evidence type="ECO:0000313" key="2">
    <source>
        <dbReference type="Proteomes" id="UP000198925"/>
    </source>
</evidence>
<sequence>MATLRLKQRHGSKRRRAWRVRHLATDANTGRRIASTLTDRDADDGSRIGRLLEQATEAAIAAEMLNRMVELGRLKHVRTA</sequence>